<name>A0A1Z8AZK1_9FLAO</name>
<organism evidence="2 3">
    <name type="scientific">Nonlabens dokdonensis</name>
    <dbReference type="NCBI Taxonomy" id="328515"/>
    <lineage>
        <taxon>Bacteria</taxon>
        <taxon>Pseudomonadati</taxon>
        <taxon>Bacteroidota</taxon>
        <taxon>Flavobacteriia</taxon>
        <taxon>Flavobacteriales</taxon>
        <taxon>Flavobacteriaceae</taxon>
        <taxon>Nonlabens</taxon>
    </lineage>
</organism>
<dbReference type="Proteomes" id="UP000196102">
    <property type="component" value="Unassembled WGS sequence"/>
</dbReference>
<feature type="chain" id="PRO_5013323699" description="Cardiolipin synthetase" evidence="1">
    <location>
        <begin position="19"/>
        <end position="298"/>
    </location>
</feature>
<evidence type="ECO:0008006" key="4">
    <source>
        <dbReference type="Google" id="ProtNLM"/>
    </source>
</evidence>
<gene>
    <name evidence="2" type="ORF">A9Q93_06275</name>
</gene>
<accession>A0A1Z8AZK1</accession>
<proteinExistence type="predicted"/>
<evidence type="ECO:0000313" key="3">
    <source>
        <dbReference type="Proteomes" id="UP000196102"/>
    </source>
</evidence>
<evidence type="ECO:0000256" key="1">
    <source>
        <dbReference type="SAM" id="SignalP"/>
    </source>
</evidence>
<dbReference type="RefSeq" id="WP_303686549.1">
    <property type="nucleotide sequence ID" value="NZ_CAJXYO010000010.1"/>
</dbReference>
<dbReference type="Pfam" id="PF19777">
    <property type="entry name" value="DUF6263"/>
    <property type="match status" value="1"/>
</dbReference>
<dbReference type="EMBL" id="MAAX01000103">
    <property type="protein sequence ID" value="OUS15751.1"/>
    <property type="molecule type" value="Genomic_DNA"/>
</dbReference>
<dbReference type="AlphaFoldDB" id="A0A1Z8AZK1"/>
<keyword evidence="1" id="KW-0732">Signal</keyword>
<protein>
    <recommendedName>
        <fullName evidence="4">Cardiolipin synthetase</fullName>
    </recommendedName>
</protein>
<comment type="caution">
    <text evidence="2">The sequence shown here is derived from an EMBL/GenBank/DDBJ whole genome shotgun (WGS) entry which is preliminary data.</text>
</comment>
<sequence length="298" mass="33291">MKNLVLLLAFCSSIIATAQFQITYNLEKGETYPQNQVMTSESSQVINGAPQDVTTTVTTKSDYIVTDIIDGIYQIDIKIHNLSNTTKTAMGNQVIDSDGAESNPMNRLFSNMIKYPIKVTMNNKGEILTFDNSAQLKNMTEGIEMPELQLAQIEAAMVEQMSAEKQMVNYSLITNILPDNEVKEGDTWKNELTINSVTQFDTTTTYKLESVTDDYYIITAQAKIQSPEDSQMDMMGLKAKVDLAGPLTASYTLDKKTGWLKKGKTEQQLDGSMTVEKSEMMPQEMKITMKTNTTTIIE</sequence>
<evidence type="ECO:0000313" key="2">
    <source>
        <dbReference type="EMBL" id="OUS15751.1"/>
    </source>
</evidence>
<reference evidence="3" key="1">
    <citation type="journal article" date="2017" name="Proc. Natl. Acad. Sci. U.S.A.">
        <title>Simulation of Deepwater Horizon oil plume reveals substrate specialization within a complex community of hydrocarbon-degraders.</title>
        <authorList>
            <person name="Hu P."/>
            <person name="Dubinsky E.A."/>
            <person name="Probst A.J."/>
            <person name="Wang J."/>
            <person name="Sieber C.M.K."/>
            <person name="Tom L.M."/>
            <person name="Gardinali P."/>
            <person name="Banfield J.F."/>
            <person name="Atlas R.M."/>
            <person name="Andersen G.L."/>
        </authorList>
    </citation>
    <scope>NUCLEOTIDE SEQUENCE [LARGE SCALE GENOMIC DNA]</scope>
</reference>
<feature type="signal peptide" evidence="1">
    <location>
        <begin position="1"/>
        <end position="18"/>
    </location>
</feature>
<dbReference type="InterPro" id="IPR046230">
    <property type="entry name" value="DUF6263"/>
</dbReference>